<dbReference type="SUPFAM" id="SSF49899">
    <property type="entry name" value="Concanavalin A-like lectins/glucanases"/>
    <property type="match status" value="1"/>
</dbReference>
<evidence type="ECO:0000259" key="10">
    <source>
        <dbReference type="PROSITE" id="PS50188"/>
    </source>
</evidence>
<organism evidence="11 12">
    <name type="scientific">Coilia grayii</name>
    <name type="common">Gray's grenadier anchovy</name>
    <dbReference type="NCBI Taxonomy" id="363190"/>
    <lineage>
        <taxon>Eukaryota</taxon>
        <taxon>Metazoa</taxon>
        <taxon>Chordata</taxon>
        <taxon>Craniata</taxon>
        <taxon>Vertebrata</taxon>
        <taxon>Euteleostomi</taxon>
        <taxon>Actinopterygii</taxon>
        <taxon>Neopterygii</taxon>
        <taxon>Teleostei</taxon>
        <taxon>Clupei</taxon>
        <taxon>Clupeiformes</taxon>
        <taxon>Clupeoidei</taxon>
        <taxon>Engraulidae</taxon>
        <taxon>Coilinae</taxon>
        <taxon>Coilia</taxon>
    </lineage>
</organism>
<evidence type="ECO:0000256" key="3">
    <source>
        <dbReference type="ARBA" id="ARBA00022771"/>
    </source>
</evidence>
<dbReference type="PRINTS" id="PR01407">
    <property type="entry name" value="BUTYPHLNCDUF"/>
</dbReference>
<dbReference type="CDD" id="cd19769">
    <property type="entry name" value="Bbox2_TRIM16-like"/>
    <property type="match status" value="1"/>
</dbReference>
<dbReference type="PROSITE" id="PS50119">
    <property type="entry name" value="ZF_BBOX"/>
    <property type="match status" value="1"/>
</dbReference>
<evidence type="ECO:0000256" key="7">
    <source>
        <dbReference type="SAM" id="Coils"/>
    </source>
</evidence>
<dbReference type="SMART" id="SM00589">
    <property type="entry name" value="PRY"/>
    <property type="match status" value="1"/>
</dbReference>
<dbReference type="Gene3D" id="3.30.40.10">
    <property type="entry name" value="Zinc/RING finger domain, C3HC4 (zinc finger)"/>
    <property type="match status" value="1"/>
</dbReference>
<dbReference type="InterPro" id="IPR006574">
    <property type="entry name" value="PRY"/>
</dbReference>
<dbReference type="InterPro" id="IPR001841">
    <property type="entry name" value="Znf_RING"/>
</dbReference>
<sequence>MLPEMSSGTHLSEEQLQCSICLCVFTDPVSTPCGHNFCVGCIKEYWDTVQNYQCPMCKEKFLVRPELKINTTFRDVVDDFKKIRGLAKPEVPCDICTGSSKTKAVKSCLDCLVSYCEAHLEPHRRVPVLKRHTLIEPAKNLEERMCKKHDRLLELFCSDDRICLCKFCTETDHRSHNIIPLEEECARRKIQLEKTHTEIQLIISDRLSQIKRIRDTVHSNKEITEREIAASSDVFLSFIHAVKQSQAKLEEAVKAKHTNVKRKAERLIKDLEQDIVQLKERNTELEQLFHTDDYLHLLQVYPSMCCVPGLEIFSELNINADVCMDVLWKIISELKQSFQKEIDNLSSIQLKRIQKYEVDVVLDPLTAHPELVLSDDMKQVSFGHKRQRFLDSPERFDSAVSVLAKKGYCSGRFYYEVQVKGKTDWDLGVASESVNRKGEIKLSPDHGYFTIVLRNGNAYTAAAGPSVSLSLSVNPEKIGVFVDYNEGTVSFYDVDSLSQIYSFTGLTFTDKLYPYFNPFLSDGERNKAPLVITPVSQSG</sequence>
<dbReference type="InterPro" id="IPR003879">
    <property type="entry name" value="Butyrophylin_SPRY"/>
</dbReference>
<evidence type="ECO:0000256" key="6">
    <source>
        <dbReference type="PROSITE-ProRule" id="PRU00024"/>
    </source>
</evidence>
<dbReference type="InterPro" id="IPR001870">
    <property type="entry name" value="B30.2/SPRY"/>
</dbReference>
<keyword evidence="7" id="KW-0175">Coiled coil</keyword>
<evidence type="ECO:0000313" key="11">
    <source>
        <dbReference type="EMBL" id="KAL2079669.1"/>
    </source>
</evidence>
<dbReference type="Gene3D" id="4.10.830.40">
    <property type="match status" value="1"/>
</dbReference>
<dbReference type="PROSITE" id="PS00518">
    <property type="entry name" value="ZF_RING_1"/>
    <property type="match status" value="1"/>
</dbReference>
<dbReference type="InterPro" id="IPR013320">
    <property type="entry name" value="ConA-like_dom_sf"/>
</dbReference>
<dbReference type="Proteomes" id="UP001591681">
    <property type="component" value="Unassembled WGS sequence"/>
</dbReference>
<dbReference type="GO" id="GO:0005737">
    <property type="term" value="C:cytoplasm"/>
    <property type="evidence" value="ECO:0007669"/>
    <property type="project" value="UniProtKB-ARBA"/>
</dbReference>
<evidence type="ECO:0000259" key="8">
    <source>
        <dbReference type="PROSITE" id="PS50089"/>
    </source>
</evidence>
<dbReference type="InterPro" id="IPR000315">
    <property type="entry name" value="Znf_B-box"/>
</dbReference>
<dbReference type="InterPro" id="IPR017907">
    <property type="entry name" value="Znf_RING_CS"/>
</dbReference>
<dbReference type="SMART" id="SM00449">
    <property type="entry name" value="SPRY"/>
    <property type="match status" value="1"/>
</dbReference>
<keyword evidence="5" id="KW-0391">Immunity</keyword>
<dbReference type="Pfam" id="PF00622">
    <property type="entry name" value="SPRY"/>
    <property type="match status" value="1"/>
</dbReference>
<keyword evidence="2" id="KW-0479">Metal-binding</keyword>
<dbReference type="InterPro" id="IPR013083">
    <property type="entry name" value="Znf_RING/FYVE/PHD"/>
</dbReference>
<feature type="domain" description="B30.2/SPRY" evidence="10">
    <location>
        <begin position="340"/>
        <end position="535"/>
    </location>
</feature>
<evidence type="ECO:0000256" key="1">
    <source>
        <dbReference type="ARBA" id="ARBA00022588"/>
    </source>
</evidence>
<dbReference type="PROSITE" id="PS50188">
    <property type="entry name" value="B302_SPRY"/>
    <property type="match status" value="1"/>
</dbReference>
<dbReference type="SMART" id="SM00336">
    <property type="entry name" value="BBOX"/>
    <property type="match status" value="2"/>
</dbReference>
<protein>
    <recommendedName>
        <fullName evidence="13">E3 ubiquitin-protein ligase TRIM39-like</fullName>
    </recommendedName>
</protein>
<dbReference type="CDD" id="cd19802">
    <property type="entry name" value="Bbox1_TRIM8-like"/>
    <property type="match status" value="1"/>
</dbReference>
<evidence type="ECO:0008006" key="13">
    <source>
        <dbReference type="Google" id="ProtNLM"/>
    </source>
</evidence>
<dbReference type="Gene3D" id="3.30.160.60">
    <property type="entry name" value="Classic Zinc Finger"/>
    <property type="match status" value="1"/>
</dbReference>
<feature type="domain" description="B box-type" evidence="9">
    <location>
        <begin position="141"/>
        <end position="181"/>
    </location>
</feature>
<dbReference type="CDD" id="cd13733">
    <property type="entry name" value="SPRY_PRY_C-I_1"/>
    <property type="match status" value="1"/>
</dbReference>
<dbReference type="PANTHER" id="PTHR25465:SF32">
    <property type="entry name" value="BLOODTHIRSTY-RELATED GENE FAMILY, MEMBER 16 ISOFORM X1-RELATED"/>
    <property type="match status" value="1"/>
</dbReference>
<keyword evidence="1" id="KW-0399">Innate immunity</keyword>
<dbReference type="GO" id="GO:0045087">
    <property type="term" value="P:innate immune response"/>
    <property type="evidence" value="ECO:0007669"/>
    <property type="project" value="UniProtKB-KW"/>
</dbReference>
<gene>
    <name evidence="11" type="ORF">ACEWY4_025413</name>
</gene>
<dbReference type="InterPro" id="IPR027370">
    <property type="entry name" value="Znf-RING_euk"/>
</dbReference>
<evidence type="ECO:0000256" key="5">
    <source>
        <dbReference type="ARBA" id="ARBA00022859"/>
    </source>
</evidence>
<dbReference type="InterPro" id="IPR003877">
    <property type="entry name" value="SPRY_dom"/>
</dbReference>
<evidence type="ECO:0000256" key="4">
    <source>
        <dbReference type="ARBA" id="ARBA00022833"/>
    </source>
</evidence>
<dbReference type="FunFam" id="2.60.120.920:FF:000004">
    <property type="entry name" value="Butyrophilin subfamily 1 member A1"/>
    <property type="match status" value="1"/>
</dbReference>
<dbReference type="PANTHER" id="PTHR25465">
    <property type="entry name" value="B-BOX DOMAIN CONTAINING"/>
    <property type="match status" value="1"/>
</dbReference>
<evidence type="ECO:0000313" key="12">
    <source>
        <dbReference type="Proteomes" id="UP001591681"/>
    </source>
</evidence>
<dbReference type="InterPro" id="IPR058030">
    <property type="entry name" value="TRIM8/14/16/25/29/45/65_CC"/>
</dbReference>
<dbReference type="SUPFAM" id="SSF57845">
    <property type="entry name" value="B-box zinc-binding domain"/>
    <property type="match status" value="1"/>
</dbReference>
<dbReference type="GO" id="GO:0008270">
    <property type="term" value="F:zinc ion binding"/>
    <property type="evidence" value="ECO:0007669"/>
    <property type="project" value="UniProtKB-KW"/>
</dbReference>
<dbReference type="PROSITE" id="PS50089">
    <property type="entry name" value="ZF_RING_2"/>
    <property type="match status" value="1"/>
</dbReference>
<dbReference type="Pfam" id="PF25600">
    <property type="entry name" value="TRIM_CC"/>
    <property type="match status" value="1"/>
</dbReference>
<dbReference type="AlphaFoldDB" id="A0ABD1IXN7"/>
<feature type="coiled-coil region" evidence="7">
    <location>
        <begin position="254"/>
        <end position="288"/>
    </location>
</feature>
<dbReference type="EMBL" id="JBHFQA010000022">
    <property type="protein sequence ID" value="KAL2079669.1"/>
    <property type="molecule type" value="Genomic_DNA"/>
</dbReference>
<feature type="domain" description="RING-type" evidence="8">
    <location>
        <begin position="18"/>
        <end position="58"/>
    </location>
</feature>
<dbReference type="Pfam" id="PF00643">
    <property type="entry name" value="zf-B_box"/>
    <property type="match status" value="1"/>
</dbReference>
<dbReference type="InterPro" id="IPR043136">
    <property type="entry name" value="B30.2/SPRY_sf"/>
</dbReference>
<evidence type="ECO:0000256" key="2">
    <source>
        <dbReference type="ARBA" id="ARBA00022723"/>
    </source>
</evidence>
<keyword evidence="12" id="KW-1185">Reference proteome</keyword>
<comment type="caution">
    <text evidence="11">The sequence shown here is derived from an EMBL/GenBank/DDBJ whole genome shotgun (WGS) entry which is preliminary data.</text>
</comment>
<accession>A0ABD1IXN7</accession>
<proteinExistence type="predicted"/>
<reference evidence="11 12" key="1">
    <citation type="submission" date="2024-09" db="EMBL/GenBank/DDBJ databases">
        <title>A chromosome-level genome assembly of Gray's grenadier anchovy, Coilia grayii.</title>
        <authorList>
            <person name="Fu Z."/>
        </authorList>
    </citation>
    <scope>NUCLEOTIDE SEQUENCE [LARGE SCALE GENOMIC DNA]</scope>
    <source>
        <strain evidence="11">G4</strain>
        <tissue evidence="11">Muscle</tissue>
    </source>
</reference>
<dbReference type="Pfam" id="PF13445">
    <property type="entry name" value="zf-RING_UBOX"/>
    <property type="match status" value="1"/>
</dbReference>
<dbReference type="Pfam" id="PF13765">
    <property type="entry name" value="PRY"/>
    <property type="match status" value="1"/>
</dbReference>
<keyword evidence="4" id="KW-0862">Zinc</keyword>
<name>A0ABD1IXN7_9TELE</name>
<dbReference type="InterPro" id="IPR051051">
    <property type="entry name" value="E3_ubiq-ligase_TRIM/RNF"/>
</dbReference>
<evidence type="ECO:0000259" key="9">
    <source>
        <dbReference type="PROSITE" id="PS50119"/>
    </source>
</evidence>
<dbReference type="Gene3D" id="2.60.120.920">
    <property type="match status" value="1"/>
</dbReference>
<keyword evidence="3 6" id="KW-0863">Zinc-finger</keyword>
<dbReference type="SUPFAM" id="SSF57850">
    <property type="entry name" value="RING/U-box"/>
    <property type="match status" value="1"/>
</dbReference>
<dbReference type="SMART" id="SM00184">
    <property type="entry name" value="RING"/>
    <property type="match status" value="1"/>
</dbReference>